<comment type="caution">
    <text evidence="8">The sequence shown here is derived from an EMBL/GenBank/DDBJ whole genome shotgun (WGS) entry which is preliminary data.</text>
</comment>
<evidence type="ECO:0000256" key="7">
    <source>
        <dbReference type="RuleBase" id="RU364114"/>
    </source>
</evidence>
<sequence length="471" mass="52098">MAIISASVFLSKNSYQLLYKIARTFTGCRIHSLSLGSPSLVVHRQSRSISSNTNAITKSEGKEAEIPQASEFLKYLRQRIKATGAITVAEYMQECLTNPYYGYYSRKNPFGRQGDFITSPEVCQIFGELVALWCVNEWNISNIGAVPFQIIELGPGTGTLAYDMLRILKSFPQIGNTVSLHLVERSSELARQQAKKLGIEAIDQTWLTGAGKGTVEGAVDGPVDGAGDVLHYQTGISQFGIPVYWYQRIQDIPKGAPAFIVANEFFDALPIHKLQMTDGKLREVLVDVTEDDSRLRFVIAPNETAAVRLVPKESRKRQHLELSVEAGVVLNDIADRVTDHGGGALIIDYGHDGTKTDTFRAFQHHKVLDPLHEPGQADVTADVDFSLLRQMLRPKAISYGPITQSTFLFNMAFEQRFNALMKACKSDEEQDRLAAACDVLINPAKMGGQFFVFAVFGWKRGRLGPVTGGFQ</sequence>
<keyword evidence="3 7" id="KW-0489">Methyltransferase</keyword>
<dbReference type="Gene3D" id="3.40.50.12710">
    <property type="match status" value="1"/>
</dbReference>
<dbReference type="Pfam" id="PF02636">
    <property type="entry name" value="Methyltransf_28"/>
    <property type="match status" value="1"/>
</dbReference>
<keyword evidence="5 7" id="KW-0496">Mitochondrion</keyword>
<protein>
    <recommendedName>
        <fullName evidence="7">Protein arginine methyltransferase NDUFAF7</fullName>
        <ecNumber evidence="7">2.1.1.320</ecNumber>
    </recommendedName>
</protein>
<organism evidence="8 9">
    <name type="scientific">Hypsibius exemplaris</name>
    <name type="common">Freshwater tardigrade</name>
    <dbReference type="NCBI Taxonomy" id="2072580"/>
    <lineage>
        <taxon>Eukaryota</taxon>
        <taxon>Metazoa</taxon>
        <taxon>Ecdysozoa</taxon>
        <taxon>Tardigrada</taxon>
        <taxon>Eutardigrada</taxon>
        <taxon>Parachela</taxon>
        <taxon>Hypsibioidea</taxon>
        <taxon>Hypsibiidae</taxon>
        <taxon>Hypsibius</taxon>
    </lineage>
</organism>
<dbReference type="InterPro" id="IPR038375">
    <property type="entry name" value="NDUFAF7_sf"/>
</dbReference>
<proteinExistence type="inferred from homology"/>
<dbReference type="AlphaFoldDB" id="A0A1W0WEM8"/>
<dbReference type="GO" id="GO:0035243">
    <property type="term" value="F:protein-arginine omega-N symmetric methyltransferase activity"/>
    <property type="evidence" value="ECO:0007669"/>
    <property type="project" value="UniProtKB-EC"/>
</dbReference>
<keyword evidence="4 7" id="KW-0808">Transferase</keyword>
<comment type="subcellular location">
    <subcellularLocation>
        <location evidence="1 7">Mitochondrion</location>
    </subcellularLocation>
</comment>
<keyword evidence="9" id="KW-1185">Reference proteome</keyword>
<evidence type="ECO:0000256" key="3">
    <source>
        <dbReference type="ARBA" id="ARBA00022603"/>
    </source>
</evidence>
<dbReference type="OrthoDB" id="438553at2759"/>
<dbReference type="SUPFAM" id="SSF53335">
    <property type="entry name" value="S-adenosyl-L-methionine-dependent methyltransferases"/>
    <property type="match status" value="1"/>
</dbReference>
<dbReference type="GO" id="GO:0032259">
    <property type="term" value="P:methylation"/>
    <property type="evidence" value="ECO:0007669"/>
    <property type="project" value="UniProtKB-KW"/>
</dbReference>
<evidence type="ECO:0000313" key="8">
    <source>
        <dbReference type="EMBL" id="OQV13665.1"/>
    </source>
</evidence>
<dbReference type="PANTHER" id="PTHR12049:SF7">
    <property type="entry name" value="PROTEIN ARGININE METHYLTRANSFERASE NDUFAF7, MITOCHONDRIAL"/>
    <property type="match status" value="1"/>
</dbReference>
<dbReference type="Proteomes" id="UP000192578">
    <property type="component" value="Unassembled WGS sequence"/>
</dbReference>
<accession>A0A1W0WEM8</accession>
<comment type="catalytic activity">
    <reaction evidence="6 7">
        <text>L-arginyl-[protein] + 2 S-adenosyl-L-methionine = N(omega),N(omega)'-dimethyl-L-arginyl-[protein] + 2 S-adenosyl-L-homocysteine + 2 H(+)</text>
        <dbReference type="Rhea" id="RHEA:48108"/>
        <dbReference type="Rhea" id="RHEA-COMP:10532"/>
        <dbReference type="Rhea" id="RHEA-COMP:11992"/>
        <dbReference type="ChEBI" id="CHEBI:15378"/>
        <dbReference type="ChEBI" id="CHEBI:29965"/>
        <dbReference type="ChEBI" id="CHEBI:57856"/>
        <dbReference type="ChEBI" id="CHEBI:59789"/>
        <dbReference type="ChEBI" id="CHEBI:88221"/>
        <dbReference type="EC" id="2.1.1.320"/>
    </reaction>
</comment>
<comment type="function">
    <text evidence="7">Arginine methyltransferase involved in the assembly or stability of mitochondrial NADH:ubiquinone oxidoreductase complex (complex I).</text>
</comment>
<evidence type="ECO:0000313" key="9">
    <source>
        <dbReference type="Proteomes" id="UP000192578"/>
    </source>
</evidence>
<dbReference type="GO" id="GO:0032981">
    <property type="term" value="P:mitochondrial respiratory chain complex I assembly"/>
    <property type="evidence" value="ECO:0007669"/>
    <property type="project" value="TreeGrafter"/>
</dbReference>
<evidence type="ECO:0000256" key="2">
    <source>
        <dbReference type="ARBA" id="ARBA00005891"/>
    </source>
</evidence>
<evidence type="ECO:0000256" key="4">
    <source>
        <dbReference type="ARBA" id="ARBA00022679"/>
    </source>
</evidence>
<name>A0A1W0WEM8_HYPEX</name>
<dbReference type="EMBL" id="MTYJ01000119">
    <property type="protein sequence ID" value="OQV13665.1"/>
    <property type="molecule type" value="Genomic_DNA"/>
</dbReference>
<dbReference type="PANTHER" id="PTHR12049">
    <property type="entry name" value="PROTEIN ARGININE METHYLTRANSFERASE NDUFAF7, MITOCHONDRIAL"/>
    <property type="match status" value="1"/>
</dbReference>
<evidence type="ECO:0000256" key="6">
    <source>
        <dbReference type="ARBA" id="ARBA00048612"/>
    </source>
</evidence>
<dbReference type="InterPro" id="IPR029063">
    <property type="entry name" value="SAM-dependent_MTases_sf"/>
</dbReference>
<evidence type="ECO:0000256" key="1">
    <source>
        <dbReference type="ARBA" id="ARBA00004173"/>
    </source>
</evidence>
<evidence type="ECO:0000256" key="5">
    <source>
        <dbReference type="ARBA" id="ARBA00023128"/>
    </source>
</evidence>
<reference evidence="9" key="1">
    <citation type="submission" date="2017-01" db="EMBL/GenBank/DDBJ databases">
        <title>Comparative genomics of anhydrobiosis in the tardigrade Hypsibius dujardini.</title>
        <authorList>
            <person name="Yoshida Y."/>
            <person name="Koutsovoulos G."/>
            <person name="Laetsch D."/>
            <person name="Stevens L."/>
            <person name="Kumar S."/>
            <person name="Horikawa D."/>
            <person name="Ishino K."/>
            <person name="Komine S."/>
            <person name="Tomita M."/>
            <person name="Blaxter M."/>
            <person name="Arakawa K."/>
        </authorList>
    </citation>
    <scope>NUCLEOTIDE SEQUENCE [LARGE SCALE GENOMIC DNA]</scope>
    <source>
        <strain evidence="9">Z151</strain>
    </source>
</reference>
<gene>
    <name evidence="8" type="ORF">BV898_12135</name>
</gene>
<dbReference type="InterPro" id="IPR003788">
    <property type="entry name" value="NDUFAF7"/>
</dbReference>
<comment type="similarity">
    <text evidence="2 7">Belongs to the NDUFAF7 family.</text>
</comment>
<dbReference type="GO" id="GO:0005739">
    <property type="term" value="C:mitochondrion"/>
    <property type="evidence" value="ECO:0007669"/>
    <property type="project" value="UniProtKB-SubCell"/>
</dbReference>
<dbReference type="EC" id="2.1.1.320" evidence="7"/>